<organism evidence="1 2">
    <name type="scientific">Molorchus minor</name>
    <dbReference type="NCBI Taxonomy" id="1323400"/>
    <lineage>
        <taxon>Eukaryota</taxon>
        <taxon>Metazoa</taxon>
        <taxon>Ecdysozoa</taxon>
        <taxon>Arthropoda</taxon>
        <taxon>Hexapoda</taxon>
        <taxon>Insecta</taxon>
        <taxon>Pterygota</taxon>
        <taxon>Neoptera</taxon>
        <taxon>Endopterygota</taxon>
        <taxon>Coleoptera</taxon>
        <taxon>Polyphaga</taxon>
        <taxon>Cucujiformia</taxon>
        <taxon>Chrysomeloidea</taxon>
        <taxon>Cerambycidae</taxon>
        <taxon>Lamiinae</taxon>
        <taxon>Monochamini</taxon>
        <taxon>Molorchus</taxon>
    </lineage>
</organism>
<accession>A0ABQ9JR30</accession>
<sequence>IIKMSTMEENIPAFPMWKMFNDTVIVLIKGDYSEIGIKKLANIIQSKEYSNLFNCCKDPEVGFEQYQEIGEKYKAFTTWLLGQFFFLLGNERISKIHDIIIDTQLCILDQLSRTQLYNYNELANEYIKAFDLLIKYHKEPRSKLILEVFIPKTFDDLSTQLDLKQVFIEISSKEKCLLVIQKLVKLIKYILMESFLFYSFDDNTLKILQNLLYLFSEENIQLKLCVVEVFIEIFCKPRHEFQDYVLDIKRSWYKFTSLFEQLVYGVYNGQIELKENDIKTFESLLILYLKMDFHNKRNKGINNYIFKISSEIKPVIIAALQDLPQISLENYKHEIFKVVDAAIFRSSAAFYFYKDYILKEICEPQEDKVHANVYHTSEIWNEIKDYSDIVHYEISYSFCQMWTFHQNGSVFTILFKSNGLVKFKKHYRNVPHFCLSVVNSMVLQKKTVSCQIVLLPKDH</sequence>
<evidence type="ECO:0000313" key="1">
    <source>
        <dbReference type="EMBL" id="KAJ8979822.1"/>
    </source>
</evidence>
<dbReference type="EMBL" id="JAPWTJ010000312">
    <property type="protein sequence ID" value="KAJ8979822.1"/>
    <property type="molecule type" value="Genomic_DNA"/>
</dbReference>
<dbReference type="Proteomes" id="UP001162164">
    <property type="component" value="Unassembled WGS sequence"/>
</dbReference>
<keyword evidence="2" id="KW-1185">Reference proteome</keyword>
<comment type="caution">
    <text evidence="1">The sequence shown here is derived from an EMBL/GenBank/DDBJ whole genome shotgun (WGS) entry which is preliminary data.</text>
</comment>
<evidence type="ECO:0000313" key="2">
    <source>
        <dbReference type="Proteomes" id="UP001162164"/>
    </source>
</evidence>
<reference evidence="1" key="1">
    <citation type="journal article" date="2023" name="Insect Mol. Biol.">
        <title>Genome sequencing provides insights into the evolution of gene families encoding plant cell wall-degrading enzymes in longhorned beetles.</title>
        <authorList>
            <person name="Shin N.R."/>
            <person name="Okamura Y."/>
            <person name="Kirsch R."/>
            <person name="Pauchet Y."/>
        </authorList>
    </citation>
    <scope>NUCLEOTIDE SEQUENCE</scope>
    <source>
        <strain evidence="1">MMC_N1</strain>
    </source>
</reference>
<gene>
    <name evidence="1" type="ORF">NQ317_002087</name>
</gene>
<name>A0ABQ9JR30_9CUCU</name>
<feature type="non-terminal residue" evidence="1">
    <location>
        <position position="1"/>
    </location>
</feature>
<protein>
    <submittedName>
        <fullName evidence="1">Uncharacterized protein</fullName>
    </submittedName>
</protein>
<proteinExistence type="predicted"/>